<dbReference type="GeneID" id="29998854"/>
<feature type="transmembrane region" description="Helical" evidence="10">
    <location>
        <begin position="103"/>
        <end position="123"/>
    </location>
</feature>
<proteinExistence type="inferred from homology"/>
<keyword evidence="7" id="KW-0201">Cytochrome c-type biogenesis</keyword>
<keyword evidence="4 12" id="KW-0150">Chloroplast</keyword>
<feature type="transmembrane region" description="Helical" evidence="10">
    <location>
        <begin position="212"/>
        <end position="232"/>
    </location>
</feature>
<evidence type="ECO:0000256" key="10">
    <source>
        <dbReference type="SAM" id="Phobius"/>
    </source>
</evidence>
<feature type="transmembrane region" description="Helical" evidence="10">
    <location>
        <begin position="144"/>
        <end position="169"/>
    </location>
</feature>
<keyword evidence="5 12" id="KW-0934">Plastid</keyword>
<keyword evidence="8 10" id="KW-1133">Transmembrane helix</keyword>
<feature type="transmembrane region" description="Helical" evidence="10">
    <location>
        <begin position="28"/>
        <end position="58"/>
    </location>
</feature>
<evidence type="ECO:0000256" key="3">
    <source>
        <dbReference type="ARBA" id="ARBA00006143"/>
    </source>
</evidence>
<evidence type="ECO:0000256" key="4">
    <source>
        <dbReference type="ARBA" id="ARBA00022528"/>
    </source>
</evidence>
<evidence type="ECO:0000256" key="8">
    <source>
        <dbReference type="ARBA" id="ARBA00022989"/>
    </source>
</evidence>
<dbReference type="PANTHER" id="PTHR31272">
    <property type="entry name" value="CYTOCHROME C-TYPE BIOGENESIS PROTEIN HI_1454-RELATED"/>
    <property type="match status" value="1"/>
</dbReference>
<keyword evidence="9 10" id="KW-0472">Membrane</keyword>
<organism evidence="12">
    <name type="scientific">Galaxaura rugosa</name>
    <dbReference type="NCBI Taxonomy" id="268570"/>
    <lineage>
        <taxon>Eukaryota</taxon>
        <taxon>Rhodophyta</taxon>
        <taxon>Florideophyceae</taxon>
        <taxon>Nemaliophycidae</taxon>
        <taxon>Nemaliales</taxon>
        <taxon>Galaxauraceae</taxon>
        <taxon>Galaxaura</taxon>
    </lineage>
</organism>
<reference evidence="12" key="1">
    <citation type="submission" date="2016-10" db="EMBL/GenBank/DDBJ databases">
        <title>Chloroplast genomes as a tool to resolve red algal phylogenies: a case study in the Nemaliales.</title>
        <authorList>
            <person name="Costa J.F."/>
            <person name="Lin S.M."/>
            <person name="Macaya E.C."/>
            <person name="Fernandez-Garcia C."/>
            <person name="Verbruggen H."/>
        </authorList>
    </citation>
    <scope>NUCLEOTIDE SEQUENCE</scope>
    <source>
        <strain evidence="12">JFC0074</strain>
    </source>
</reference>
<protein>
    <submittedName>
        <fullName evidence="12">Thiol:disulfi de interchange protein</fullName>
    </submittedName>
</protein>
<dbReference type="Pfam" id="PF02683">
    <property type="entry name" value="DsbD_TM"/>
    <property type="match status" value="1"/>
</dbReference>
<dbReference type="EMBL" id="LT622865">
    <property type="protein sequence ID" value="SCW21663.1"/>
    <property type="molecule type" value="Genomic_DNA"/>
</dbReference>
<dbReference type="InterPro" id="IPR003834">
    <property type="entry name" value="Cyt_c_assmbl_TM_dom"/>
</dbReference>
<evidence type="ECO:0000256" key="5">
    <source>
        <dbReference type="ARBA" id="ARBA00022640"/>
    </source>
</evidence>
<keyword evidence="6 10" id="KW-0812">Transmembrane</keyword>
<dbReference type="PANTHER" id="PTHR31272:SF6">
    <property type="entry name" value="CYTOCHROME C-TYPE BIOGENESIS CCDA-LIKE CHLOROPLASTIC PROTEIN"/>
    <property type="match status" value="1"/>
</dbReference>
<evidence type="ECO:0000256" key="2">
    <source>
        <dbReference type="ARBA" id="ARBA00004229"/>
    </source>
</evidence>
<dbReference type="GO" id="GO:0017004">
    <property type="term" value="P:cytochrome complex assembly"/>
    <property type="evidence" value="ECO:0007669"/>
    <property type="project" value="UniProtKB-KW"/>
</dbReference>
<comment type="subcellular location">
    <subcellularLocation>
        <location evidence="1">Membrane</location>
        <topology evidence="1">Multi-pass membrane protein</topology>
    </subcellularLocation>
    <subcellularLocation>
        <location evidence="2">Plastid</location>
        <location evidence="2">Chloroplast</location>
    </subcellularLocation>
</comment>
<feature type="domain" description="Cytochrome C biogenesis protein transmembrane" evidence="11">
    <location>
        <begin position="32"/>
        <end position="234"/>
    </location>
</feature>
<dbReference type="InterPro" id="IPR051790">
    <property type="entry name" value="Cytochrome_c-biogenesis_DsbD"/>
</dbReference>
<evidence type="ECO:0000256" key="7">
    <source>
        <dbReference type="ARBA" id="ARBA00022748"/>
    </source>
</evidence>
<evidence type="ECO:0000256" key="6">
    <source>
        <dbReference type="ARBA" id="ARBA00022692"/>
    </source>
</evidence>
<dbReference type="GO" id="GO:0009507">
    <property type="term" value="C:chloroplast"/>
    <property type="evidence" value="ECO:0007669"/>
    <property type="project" value="UniProtKB-SubCell"/>
</dbReference>
<evidence type="ECO:0000259" key="11">
    <source>
        <dbReference type="Pfam" id="PF02683"/>
    </source>
</evidence>
<feature type="transmembrane region" description="Helical" evidence="10">
    <location>
        <begin position="175"/>
        <end position="200"/>
    </location>
</feature>
<accession>A0A1G4NSL9</accession>
<name>A0A1G4NSL9_9FLOR</name>
<dbReference type="RefSeq" id="YP_009313409.1">
    <property type="nucleotide sequence ID" value="NC_031657.1"/>
</dbReference>
<sequence>MNLNLLQLYLYSIKQQINNILIDQLNQITFLSIFTIFIGGLFTSFSPCMISSLPLTVIYIKETKQKTIDIIVFLIGISSSLFFIGITALFLKEKYWNLFNSIPFIWSFFIILLGFNLLNIISLPNTFNYKLNTQFINSQLIQSYITGVSIGIGISPCSTPILITLIIWITTTQKLIIGFSLLVIYILGYILPIIISIIYFKKLLNSNFFQTIWIKTVKIIGCLTLSTGFFLLSHEILLII</sequence>
<dbReference type="GO" id="GO:0016020">
    <property type="term" value="C:membrane"/>
    <property type="evidence" value="ECO:0007669"/>
    <property type="project" value="UniProtKB-SubCell"/>
</dbReference>
<evidence type="ECO:0000256" key="1">
    <source>
        <dbReference type="ARBA" id="ARBA00004141"/>
    </source>
</evidence>
<evidence type="ECO:0000313" key="12">
    <source>
        <dbReference type="EMBL" id="SCW21663.1"/>
    </source>
</evidence>
<dbReference type="AlphaFoldDB" id="A0A1G4NSL9"/>
<geneLocation type="chloroplast" evidence="12"/>
<evidence type="ECO:0000256" key="9">
    <source>
        <dbReference type="ARBA" id="ARBA00023136"/>
    </source>
</evidence>
<feature type="transmembrane region" description="Helical" evidence="10">
    <location>
        <begin position="70"/>
        <end position="91"/>
    </location>
</feature>
<comment type="similarity">
    <text evidence="3">Belongs to the DsbD family.</text>
</comment>
<reference evidence="12" key="2">
    <citation type="submission" date="2016-10" db="EMBL/GenBank/DDBJ databases">
        <authorList>
            <person name="de Groot N.N."/>
        </authorList>
    </citation>
    <scope>NUCLEOTIDE SEQUENCE</scope>
    <source>
        <strain evidence="12">JFC0074</strain>
    </source>
</reference>
<gene>
    <name evidence="12" type="primary">dsbD</name>
    <name evidence="12" type="ORF">JFC0074_11</name>
</gene>